<evidence type="ECO:0000256" key="2">
    <source>
        <dbReference type="ARBA" id="ARBA00022643"/>
    </source>
</evidence>
<dbReference type="Gene3D" id="3.20.20.30">
    <property type="entry name" value="Luciferase-like domain"/>
    <property type="match status" value="1"/>
</dbReference>
<dbReference type="EMBL" id="JBHSLD010000001">
    <property type="protein sequence ID" value="MFC5379448.1"/>
    <property type="molecule type" value="Genomic_DNA"/>
</dbReference>
<dbReference type="Pfam" id="PF00296">
    <property type="entry name" value="Bac_luciferase"/>
    <property type="match status" value="1"/>
</dbReference>
<dbReference type="InterPro" id="IPR011251">
    <property type="entry name" value="Luciferase-like_dom"/>
</dbReference>
<feature type="domain" description="Luciferase-like" evidence="5">
    <location>
        <begin position="23"/>
        <end position="246"/>
    </location>
</feature>
<evidence type="ECO:0000313" key="6">
    <source>
        <dbReference type="EMBL" id="MFC5379448.1"/>
    </source>
</evidence>
<protein>
    <submittedName>
        <fullName evidence="6">LLM class F420-dependent oxidoreductase</fullName>
        <ecNumber evidence="6">1.-.-.-</ecNumber>
    </submittedName>
</protein>
<evidence type="ECO:0000259" key="5">
    <source>
        <dbReference type="Pfam" id="PF00296"/>
    </source>
</evidence>
<dbReference type="Proteomes" id="UP001596122">
    <property type="component" value="Unassembled WGS sequence"/>
</dbReference>
<dbReference type="NCBIfam" id="TIGR03560">
    <property type="entry name" value="F420_Rv1855c"/>
    <property type="match status" value="1"/>
</dbReference>
<keyword evidence="4" id="KW-0503">Monooxygenase</keyword>
<proteinExistence type="predicted"/>
<comment type="caution">
    <text evidence="6">The sequence shown here is derived from an EMBL/GenBank/DDBJ whole genome shotgun (WGS) entry which is preliminary data.</text>
</comment>
<keyword evidence="3 6" id="KW-0560">Oxidoreductase</keyword>
<dbReference type="EC" id="1.-.-.-" evidence="6"/>
<evidence type="ECO:0000256" key="3">
    <source>
        <dbReference type="ARBA" id="ARBA00023002"/>
    </source>
</evidence>
<accession>A0ABW0GHP5</accession>
<evidence type="ECO:0000313" key="7">
    <source>
        <dbReference type="Proteomes" id="UP001596122"/>
    </source>
</evidence>
<keyword evidence="2" id="KW-0288">FMN</keyword>
<dbReference type="RefSeq" id="WP_340266356.1">
    <property type="nucleotide sequence ID" value="NZ_JBBEOG010000001.1"/>
</dbReference>
<dbReference type="GO" id="GO:0016491">
    <property type="term" value="F:oxidoreductase activity"/>
    <property type="evidence" value="ECO:0007669"/>
    <property type="project" value="UniProtKB-KW"/>
</dbReference>
<name>A0ABW0GHP5_9MICO</name>
<dbReference type="InterPro" id="IPR050172">
    <property type="entry name" value="SsuD_RutA_monooxygenase"/>
</dbReference>
<keyword evidence="1" id="KW-0285">Flavoprotein</keyword>
<dbReference type="PANTHER" id="PTHR42847:SF8">
    <property type="entry name" value="CONSERVED PROTEIN"/>
    <property type="match status" value="1"/>
</dbReference>
<dbReference type="SUPFAM" id="SSF51679">
    <property type="entry name" value="Bacterial luciferase-like"/>
    <property type="match status" value="1"/>
</dbReference>
<evidence type="ECO:0000256" key="4">
    <source>
        <dbReference type="ARBA" id="ARBA00023033"/>
    </source>
</evidence>
<evidence type="ECO:0000256" key="1">
    <source>
        <dbReference type="ARBA" id="ARBA00022630"/>
    </source>
</evidence>
<reference evidence="7" key="1">
    <citation type="journal article" date="2019" name="Int. J. Syst. Evol. Microbiol.">
        <title>The Global Catalogue of Microorganisms (GCM) 10K type strain sequencing project: providing services to taxonomists for standard genome sequencing and annotation.</title>
        <authorList>
            <consortium name="The Broad Institute Genomics Platform"/>
            <consortium name="The Broad Institute Genome Sequencing Center for Infectious Disease"/>
            <person name="Wu L."/>
            <person name="Ma J."/>
        </authorList>
    </citation>
    <scope>NUCLEOTIDE SEQUENCE [LARGE SCALE GENOMIC DNA]</scope>
    <source>
        <strain evidence="7">CCUG 43114</strain>
    </source>
</reference>
<gene>
    <name evidence="6" type="ORF">ACFPJ6_01460</name>
</gene>
<dbReference type="InterPro" id="IPR036661">
    <property type="entry name" value="Luciferase-like_sf"/>
</dbReference>
<dbReference type="InterPro" id="IPR019952">
    <property type="entry name" value="F420_OxRdatse_Rv1855c_pred"/>
</dbReference>
<keyword evidence="7" id="KW-1185">Reference proteome</keyword>
<dbReference type="PANTHER" id="PTHR42847">
    <property type="entry name" value="ALKANESULFONATE MONOOXYGENASE"/>
    <property type="match status" value="1"/>
</dbReference>
<sequence>MTFRLGYQVVSFTYPGGAPSIRDTLLEQAREAEVGGFDAVMVMDHFLQLDSHGALDEPMLECYTTLGVLAAATSRVRLSALVTGNTYRNPALLAKTVTTLDVLSGGRAVLGLGAGWFREEHEAFGFEFGTVTDRFQRLEEALSIITPMLAGERPTVEGVWYGARDALNEPRLGRVPVLLGGSGEQKTFRLAARFADHLNLICPYDVIDHKVRVLAQRCEEAGRDPATLATSFLVSAVPVEAARDVARVRADLTPYMQEFALVGTPEHIAGRVAEEVLGRGVGGVVVNLPTTGHVRGTVRAVAEALLPVLGATGGGGDVA</sequence>
<organism evidence="6 7">
    <name type="scientific">Aquipuribacter nitratireducens</name>
    <dbReference type="NCBI Taxonomy" id="650104"/>
    <lineage>
        <taxon>Bacteria</taxon>
        <taxon>Bacillati</taxon>
        <taxon>Actinomycetota</taxon>
        <taxon>Actinomycetes</taxon>
        <taxon>Micrococcales</taxon>
        <taxon>Intrasporangiaceae</taxon>
        <taxon>Aquipuribacter</taxon>
    </lineage>
</organism>